<proteinExistence type="predicted"/>
<dbReference type="PANTHER" id="PTHR43433">
    <property type="entry name" value="HYDROLASE, ALPHA/BETA FOLD FAMILY PROTEIN"/>
    <property type="match status" value="1"/>
</dbReference>
<dbReference type="RefSeq" id="WP_344809184.1">
    <property type="nucleotide sequence ID" value="NZ_BAABAB010000049.1"/>
</dbReference>
<dbReference type="Pfam" id="PF00561">
    <property type="entry name" value="Abhydrolase_1"/>
    <property type="match status" value="1"/>
</dbReference>
<organism evidence="2 3">
    <name type="scientific">Microlunatus ginsengisoli</name>
    <dbReference type="NCBI Taxonomy" id="363863"/>
    <lineage>
        <taxon>Bacteria</taxon>
        <taxon>Bacillati</taxon>
        <taxon>Actinomycetota</taxon>
        <taxon>Actinomycetes</taxon>
        <taxon>Propionibacteriales</taxon>
        <taxon>Propionibacteriaceae</taxon>
        <taxon>Microlunatus</taxon>
    </lineage>
</organism>
<dbReference type="EMBL" id="BAABAB010000049">
    <property type="protein sequence ID" value="GAA3639066.1"/>
    <property type="molecule type" value="Genomic_DNA"/>
</dbReference>
<name>A0ABP7ARN1_9ACTN</name>
<dbReference type="GO" id="GO:0016787">
    <property type="term" value="F:hydrolase activity"/>
    <property type="evidence" value="ECO:0007669"/>
    <property type="project" value="UniProtKB-KW"/>
</dbReference>
<keyword evidence="3" id="KW-1185">Reference proteome</keyword>
<dbReference type="InterPro" id="IPR029058">
    <property type="entry name" value="AB_hydrolase_fold"/>
</dbReference>
<keyword evidence="2" id="KW-0378">Hydrolase</keyword>
<sequence>METIALPNGRVLEYLLDGPADGPALLVHHGTPGGAVRIPPVFAAAARHGLRTILAGRPGYGASTPRPERGIADVAPDVEILLDALGVDDFLTLGWSGGGPHALACAALLPQRCRGVALLAGVAPHDGQGLDFSAGMCADNVAEFGFAAEGRAALEPLLIQAAPAMATVTAEALTASPSDVFCDADRRAMADGLDSFMIEVASHGVSSGIAGWRDDDLAFVSGWGFELERVTCPVAVWHGTDDLMVPVGHGRWLGDHLTHAEVHVRPGHGHVSLLNESEAILAWLIGAAGAPPERTGSVG</sequence>
<gene>
    <name evidence="2" type="ORF">GCM10022236_46950</name>
</gene>
<protein>
    <submittedName>
        <fullName evidence="2">Alpha/beta hydrolase</fullName>
    </submittedName>
</protein>
<dbReference type="PANTHER" id="PTHR43433:SF10">
    <property type="entry name" value="AB HYDROLASE-1 DOMAIN-CONTAINING PROTEIN"/>
    <property type="match status" value="1"/>
</dbReference>
<dbReference type="SUPFAM" id="SSF53474">
    <property type="entry name" value="alpha/beta-Hydrolases"/>
    <property type="match status" value="1"/>
</dbReference>
<accession>A0ABP7ARN1</accession>
<comment type="caution">
    <text evidence="2">The sequence shown here is derived from an EMBL/GenBank/DDBJ whole genome shotgun (WGS) entry which is preliminary data.</text>
</comment>
<dbReference type="InterPro" id="IPR000073">
    <property type="entry name" value="AB_hydrolase_1"/>
</dbReference>
<feature type="domain" description="AB hydrolase-1" evidence="1">
    <location>
        <begin position="23"/>
        <end position="275"/>
    </location>
</feature>
<dbReference type="InterPro" id="IPR050471">
    <property type="entry name" value="AB_hydrolase"/>
</dbReference>
<evidence type="ECO:0000313" key="2">
    <source>
        <dbReference type="EMBL" id="GAA3639066.1"/>
    </source>
</evidence>
<dbReference type="Proteomes" id="UP001501490">
    <property type="component" value="Unassembled WGS sequence"/>
</dbReference>
<reference evidence="3" key="1">
    <citation type="journal article" date="2019" name="Int. J. Syst. Evol. Microbiol.">
        <title>The Global Catalogue of Microorganisms (GCM) 10K type strain sequencing project: providing services to taxonomists for standard genome sequencing and annotation.</title>
        <authorList>
            <consortium name="The Broad Institute Genomics Platform"/>
            <consortium name="The Broad Institute Genome Sequencing Center for Infectious Disease"/>
            <person name="Wu L."/>
            <person name="Ma J."/>
        </authorList>
    </citation>
    <scope>NUCLEOTIDE SEQUENCE [LARGE SCALE GENOMIC DNA]</scope>
    <source>
        <strain evidence="3">JCM 16929</strain>
    </source>
</reference>
<evidence type="ECO:0000313" key="3">
    <source>
        <dbReference type="Proteomes" id="UP001501490"/>
    </source>
</evidence>
<evidence type="ECO:0000259" key="1">
    <source>
        <dbReference type="Pfam" id="PF00561"/>
    </source>
</evidence>
<dbReference type="Gene3D" id="3.40.50.1820">
    <property type="entry name" value="alpha/beta hydrolase"/>
    <property type="match status" value="1"/>
</dbReference>